<comment type="catalytic activity">
    <reaction evidence="8 9">
        <text>a ubiquinone + NADH + 5 H(+)(in) = a ubiquinol + NAD(+) + 4 H(+)(out)</text>
        <dbReference type="Rhea" id="RHEA:29091"/>
        <dbReference type="Rhea" id="RHEA-COMP:9565"/>
        <dbReference type="Rhea" id="RHEA-COMP:9566"/>
        <dbReference type="ChEBI" id="CHEBI:15378"/>
        <dbReference type="ChEBI" id="CHEBI:16389"/>
        <dbReference type="ChEBI" id="CHEBI:17976"/>
        <dbReference type="ChEBI" id="CHEBI:57540"/>
        <dbReference type="ChEBI" id="CHEBI:57945"/>
        <dbReference type="EC" id="7.1.1.2"/>
    </reaction>
</comment>
<proteinExistence type="inferred from homology"/>
<keyword evidence="6 9" id="KW-1133">Transmembrane helix</keyword>
<keyword evidence="9" id="KW-1278">Translocase</keyword>
<organism evidence="10">
    <name type="scientific">Schistosoma incognitum</name>
    <dbReference type="NCBI Taxonomy" id="198245"/>
    <lineage>
        <taxon>Eukaryota</taxon>
        <taxon>Metazoa</taxon>
        <taxon>Spiralia</taxon>
        <taxon>Lophotrochozoa</taxon>
        <taxon>Platyhelminthes</taxon>
        <taxon>Trematoda</taxon>
        <taxon>Digenea</taxon>
        <taxon>Strigeidida</taxon>
        <taxon>Schistosomatoidea</taxon>
        <taxon>Schistosomatidae</taxon>
        <taxon>Schistosoma</taxon>
    </lineage>
</organism>
<evidence type="ECO:0000256" key="6">
    <source>
        <dbReference type="ARBA" id="ARBA00022989"/>
    </source>
</evidence>
<evidence type="ECO:0000256" key="1">
    <source>
        <dbReference type="ARBA" id="ARBA00004370"/>
    </source>
</evidence>
<protein>
    <recommendedName>
        <fullName evidence="3 9">NADH-ubiquinone oxidoreductase chain 3</fullName>
        <ecNumber evidence="9">7.1.1.2</ecNumber>
    </recommendedName>
</protein>
<dbReference type="InterPro" id="IPR038430">
    <property type="entry name" value="NDAH_ubi_oxred_su3_sf"/>
</dbReference>
<evidence type="ECO:0000256" key="2">
    <source>
        <dbReference type="ARBA" id="ARBA00008472"/>
    </source>
</evidence>
<name>H9CWE1_9TREM</name>
<accession>H9CWE1</accession>
<dbReference type="EMBL" id="JQ408709">
    <property type="protein sequence ID" value="AFE02900.1"/>
    <property type="molecule type" value="Genomic_DNA"/>
</dbReference>
<keyword evidence="9" id="KW-0679">Respiratory chain</keyword>
<keyword evidence="9 10" id="KW-0496">Mitochondrion</keyword>
<dbReference type="Pfam" id="PF00507">
    <property type="entry name" value="Oxidored_q4"/>
    <property type="match status" value="1"/>
</dbReference>
<feature type="transmembrane region" description="Helical" evidence="9">
    <location>
        <begin position="92"/>
        <end position="113"/>
    </location>
</feature>
<sequence>MVVVSCVIVVLMILLLILLCISSYFSPMTGSESFDGSRYEDLSDWFSSFECGFLGQGFSENFFSFAYVNLLVLFVVFDLEVSLLLNVIYDGVWFYTFWCYFFFLLLVTIGYIGEVILGYTSWLD</sequence>
<evidence type="ECO:0000256" key="8">
    <source>
        <dbReference type="ARBA" id="ARBA00049551"/>
    </source>
</evidence>
<dbReference type="GO" id="GO:0031966">
    <property type="term" value="C:mitochondrial membrane"/>
    <property type="evidence" value="ECO:0007669"/>
    <property type="project" value="UniProtKB-SubCell"/>
</dbReference>
<reference evidence="10" key="1">
    <citation type="journal article" date="2012" name="Int. J. Parasitol.">
        <title>Mitochondrial gene order change in Schistosoma (Platyhelminthes: Digenea: Schistosomatidae).</title>
        <authorList>
            <person name="Webster B.L."/>
            <person name="Littlewood D.T.J."/>
        </authorList>
    </citation>
    <scope>NUCLEOTIDE SEQUENCE</scope>
</reference>
<evidence type="ECO:0000313" key="10">
    <source>
        <dbReference type="EMBL" id="AFE02900.1"/>
    </source>
</evidence>
<evidence type="ECO:0000256" key="7">
    <source>
        <dbReference type="ARBA" id="ARBA00023136"/>
    </source>
</evidence>
<comment type="subcellular location">
    <subcellularLocation>
        <location evidence="1">Membrane</location>
    </subcellularLocation>
    <subcellularLocation>
        <location evidence="9">Mitochondrion membrane</location>
        <topology evidence="9">Multi-pass membrane protein</topology>
    </subcellularLocation>
</comment>
<geneLocation type="mitochondrion" evidence="10"/>
<evidence type="ECO:0000256" key="9">
    <source>
        <dbReference type="RuleBase" id="RU003640"/>
    </source>
</evidence>
<evidence type="ECO:0000256" key="4">
    <source>
        <dbReference type="ARBA" id="ARBA00022448"/>
    </source>
</evidence>
<keyword evidence="9" id="KW-0830">Ubiquinone</keyword>
<dbReference type="Gene3D" id="1.20.58.1610">
    <property type="entry name" value="NADH:ubiquinone/plastoquinone oxidoreductase, chain 3"/>
    <property type="match status" value="1"/>
</dbReference>
<keyword evidence="9" id="KW-0520">NAD</keyword>
<evidence type="ECO:0000256" key="5">
    <source>
        <dbReference type="ARBA" id="ARBA00022692"/>
    </source>
</evidence>
<dbReference type="EC" id="7.1.1.2" evidence="9"/>
<keyword evidence="5 9" id="KW-0812">Transmembrane</keyword>
<dbReference type="GO" id="GO:0008137">
    <property type="term" value="F:NADH dehydrogenase (ubiquinone) activity"/>
    <property type="evidence" value="ECO:0007669"/>
    <property type="project" value="UniProtKB-UniRule"/>
</dbReference>
<keyword evidence="9" id="KW-0249">Electron transport</keyword>
<comment type="similarity">
    <text evidence="2 9">Belongs to the complex I subunit 3 family.</text>
</comment>
<gene>
    <name evidence="10" type="primary">ND3</name>
</gene>
<dbReference type="InterPro" id="IPR000440">
    <property type="entry name" value="NADH_UbQ/plastoQ_OxRdtase_su3"/>
</dbReference>
<keyword evidence="7 9" id="KW-0472">Membrane</keyword>
<feature type="transmembrane region" description="Helical" evidence="9">
    <location>
        <begin position="62"/>
        <end position="85"/>
    </location>
</feature>
<comment type="function">
    <text evidence="9">Core subunit of the mitochondrial membrane respiratory chain NADH dehydrogenase (Complex I) which catalyzes electron transfer from NADH through the respiratory chain, using ubiquinone as an electron acceptor. Essential for the catalytic activity of complex I.</text>
</comment>
<keyword evidence="4 9" id="KW-0813">Transport</keyword>
<dbReference type="AlphaFoldDB" id="H9CWE1"/>
<evidence type="ECO:0000256" key="3">
    <source>
        <dbReference type="ARBA" id="ARBA00021007"/>
    </source>
</evidence>